<organism evidence="1 2">
    <name type="scientific">Streptomyces scabiei (strain 87.22)</name>
    <dbReference type="NCBI Taxonomy" id="680198"/>
    <lineage>
        <taxon>Bacteria</taxon>
        <taxon>Bacillati</taxon>
        <taxon>Actinomycetota</taxon>
        <taxon>Actinomycetes</taxon>
        <taxon>Kitasatosporales</taxon>
        <taxon>Streptomycetaceae</taxon>
        <taxon>Streptomyces</taxon>
    </lineage>
</organism>
<name>C9Z8Y3_STRSW</name>
<dbReference type="KEGG" id="scb:SCAB_60531"/>
<dbReference type="Proteomes" id="UP000001444">
    <property type="component" value="Chromosome"/>
</dbReference>
<reference evidence="1 2" key="1">
    <citation type="journal article" date="2010" name="Mol. Plant Microbe Interact.">
        <title>Streptomyces scabies 87-22 contains a coronafacic acid-like biosynthetic cluster that contributes to plant-microbe interactions.</title>
        <authorList>
            <person name="Bignell D.R."/>
            <person name="Seipke R.F."/>
            <person name="Huguet-Tapia J.C."/>
            <person name="Chambers A.H."/>
            <person name="Parry R.J."/>
            <person name="Loria R."/>
        </authorList>
    </citation>
    <scope>NUCLEOTIDE SEQUENCE [LARGE SCALE GENOMIC DNA]</scope>
    <source>
        <strain evidence="1 2">87.22</strain>
    </source>
</reference>
<proteinExistence type="predicted"/>
<dbReference type="GeneID" id="24312414"/>
<keyword evidence="2" id="KW-1185">Reference proteome</keyword>
<gene>
    <name evidence="1" type="ordered locus">SCAB_60531</name>
</gene>
<dbReference type="STRING" id="680198.SCAB_60531"/>
<dbReference type="AlphaFoldDB" id="C9Z8Y3"/>
<evidence type="ECO:0000313" key="2">
    <source>
        <dbReference type="Proteomes" id="UP000001444"/>
    </source>
</evidence>
<dbReference type="RefSeq" id="WP_013003633.1">
    <property type="nucleotide sequence ID" value="NC_013929.1"/>
</dbReference>
<dbReference type="EMBL" id="FN554889">
    <property type="protein sequence ID" value="CBG73072.1"/>
    <property type="molecule type" value="Genomic_DNA"/>
</dbReference>
<protein>
    <submittedName>
        <fullName evidence="1">Uncharacterized protein</fullName>
    </submittedName>
</protein>
<sequence length="66" mass="7481">MKAAARQFYGHPTQLTVGLCHDCGKANYLTRREAKRAARAMFPGAHHRPFPCGQYWHIELVRGGSR</sequence>
<accession>C9Z8Y3</accession>
<dbReference type="HOGENOM" id="CLU_2829586_0_0_11"/>
<evidence type="ECO:0000313" key="1">
    <source>
        <dbReference type="EMBL" id="CBG73072.1"/>
    </source>
</evidence>